<reference evidence="2 3" key="1">
    <citation type="submission" date="2015-03" db="EMBL/GenBank/DDBJ databases">
        <title>Genome sequence of Kiloniella sp. P1-1, isolated from the gut microflora of Pacific white shrimp, Penaeus vannamei.</title>
        <authorList>
            <person name="Shao Z."/>
            <person name="Wang L."/>
            <person name="Li X."/>
        </authorList>
    </citation>
    <scope>NUCLEOTIDE SEQUENCE [LARGE SCALE GENOMIC DNA]</scope>
    <source>
        <strain evidence="2 3">P1-1</strain>
    </source>
</reference>
<evidence type="ECO:0000256" key="1">
    <source>
        <dbReference type="SAM" id="Phobius"/>
    </source>
</evidence>
<dbReference type="EMBL" id="LANI01000032">
    <property type="protein sequence ID" value="KKJ75414.1"/>
    <property type="molecule type" value="Genomic_DNA"/>
</dbReference>
<evidence type="ECO:0000313" key="3">
    <source>
        <dbReference type="Proteomes" id="UP000034491"/>
    </source>
</evidence>
<dbReference type="PATRIC" id="fig|1549748.8.peg.2956"/>
<feature type="transmembrane region" description="Helical" evidence="1">
    <location>
        <begin position="6"/>
        <end position="29"/>
    </location>
</feature>
<accession>A0A0M2R4P4</accession>
<evidence type="ECO:0000313" key="2">
    <source>
        <dbReference type="EMBL" id="KKJ75414.1"/>
    </source>
</evidence>
<protein>
    <submittedName>
        <fullName evidence="2">Uncharacterized protein</fullName>
    </submittedName>
</protein>
<name>A0A0M2R4P4_9PROT</name>
<comment type="caution">
    <text evidence="2">The sequence shown here is derived from an EMBL/GenBank/DDBJ whole genome shotgun (WGS) entry which is preliminary data.</text>
</comment>
<keyword evidence="3" id="KW-1185">Reference proteome</keyword>
<dbReference type="RefSeq" id="WP_046509842.1">
    <property type="nucleotide sequence ID" value="NZ_LANI01000032.1"/>
</dbReference>
<keyword evidence="1" id="KW-0812">Transmembrane</keyword>
<organism evidence="2 3">
    <name type="scientific">Kiloniella litopenaei</name>
    <dbReference type="NCBI Taxonomy" id="1549748"/>
    <lineage>
        <taxon>Bacteria</taxon>
        <taxon>Pseudomonadati</taxon>
        <taxon>Pseudomonadota</taxon>
        <taxon>Alphaproteobacteria</taxon>
        <taxon>Rhodospirillales</taxon>
        <taxon>Kiloniellaceae</taxon>
        <taxon>Kiloniella</taxon>
    </lineage>
</organism>
<proteinExistence type="predicted"/>
<gene>
    <name evidence="2" type="ORF">WH95_18400</name>
</gene>
<sequence length="159" mass="18166">MIEFIIILATILTIASFWLWAKCWSFVLASRQFHRDKFFETAHTLISSDSITKDELSRISFYSKTLNHPKSMDIVIEALDQVVREKRSGGGAASSVAKTENREQWLEMTRHWSLTVMSQPTYKGLVAFSLLMKITTLTDKKLNEPDISKLHDSLDLKAA</sequence>
<dbReference type="AlphaFoldDB" id="A0A0M2R4P4"/>
<dbReference type="Proteomes" id="UP000034491">
    <property type="component" value="Unassembled WGS sequence"/>
</dbReference>
<keyword evidence="1" id="KW-1133">Transmembrane helix</keyword>
<keyword evidence="1" id="KW-0472">Membrane</keyword>